<keyword evidence="2" id="KW-1133">Transmembrane helix</keyword>
<proteinExistence type="predicted"/>
<dbReference type="EMBL" id="NMUH01000334">
    <property type="protein sequence ID" value="MQL77162.1"/>
    <property type="molecule type" value="Genomic_DNA"/>
</dbReference>
<protein>
    <submittedName>
        <fullName evidence="3">Uncharacterized protein</fullName>
    </submittedName>
</protein>
<feature type="region of interest" description="Disordered" evidence="1">
    <location>
        <begin position="1"/>
        <end position="21"/>
    </location>
</feature>
<dbReference type="AlphaFoldDB" id="A0A843TWN7"/>
<evidence type="ECO:0000313" key="4">
    <source>
        <dbReference type="Proteomes" id="UP000652761"/>
    </source>
</evidence>
<accession>A0A843TWN7</accession>
<feature type="transmembrane region" description="Helical" evidence="2">
    <location>
        <begin position="154"/>
        <end position="176"/>
    </location>
</feature>
<comment type="caution">
    <text evidence="3">The sequence shown here is derived from an EMBL/GenBank/DDBJ whole genome shotgun (WGS) entry which is preliminary data.</text>
</comment>
<organism evidence="3 4">
    <name type="scientific">Colocasia esculenta</name>
    <name type="common">Wild taro</name>
    <name type="synonym">Arum esculentum</name>
    <dbReference type="NCBI Taxonomy" id="4460"/>
    <lineage>
        <taxon>Eukaryota</taxon>
        <taxon>Viridiplantae</taxon>
        <taxon>Streptophyta</taxon>
        <taxon>Embryophyta</taxon>
        <taxon>Tracheophyta</taxon>
        <taxon>Spermatophyta</taxon>
        <taxon>Magnoliopsida</taxon>
        <taxon>Liliopsida</taxon>
        <taxon>Araceae</taxon>
        <taxon>Aroideae</taxon>
        <taxon>Colocasieae</taxon>
        <taxon>Colocasia</taxon>
    </lineage>
</organism>
<sequence>MARSILSTSRRDPSKKGNPRPLFLTLQQRATANTVISLVTRLMNVAGNLVHVYAVEAVRPRTNYTLKRTGTTRSDVGVDVKGVDVNSEVDNKGAVVYWVFASKDVDVYQSFQSLPYMNLMAIVVDDKFLSVHVDGTHVNVNLPGPEILGATGGLFFLTFLPLLPTTFTPLLLYFFWRPIGVRGEAVTARVLPSTLGLAAIDVALNLTGRSQQADPLTIVRDVEEGSVWMTGIELFHRFLVHSCEELGIMPPVSRVFL</sequence>
<keyword evidence="2" id="KW-0472">Membrane</keyword>
<reference evidence="3" key="1">
    <citation type="submission" date="2017-07" db="EMBL/GenBank/DDBJ databases">
        <title>Taro Niue Genome Assembly and Annotation.</title>
        <authorList>
            <person name="Atibalentja N."/>
            <person name="Keating K."/>
            <person name="Fields C.J."/>
        </authorList>
    </citation>
    <scope>NUCLEOTIDE SEQUENCE</scope>
    <source>
        <strain evidence="3">Niue_2</strain>
        <tissue evidence="3">Leaf</tissue>
    </source>
</reference>
<evidence type="ECO:0000313" key="3">
    <source>
        <dbReference type="EMBL" id="MQL77162.1"/>
    </source>
</evidence>
<name>A0A843TWN7_COLES</name>
<gene>
    <name evidence="3" type="ORF">Taro_009562</name>
</gene>
<dbReference type="Proteomes" id="UP000652761">
    <property type="component" value="Unassembled WGS sequence"/>
</dbReference>
<keyword evidence="2" id="KW-0812">Transmembrane</keyword>
<keyword evidence="4" id="KW-1185">Reference proteome</keyword>
<evidence type="ECO:0000256" key="1">
    <source>
        <dbReference type="SAM" id="MobiDB-lite"/>
    </source>
</evidence>
<evidence type="ECO:0000256" key="2">
    <source>
        <dbReference type="SAM" id="Phobius"/>
    </source>
</evidence>